<feature type="domain" description="Serine aminopeptidase S33" evidence="1">
    <location>
        <begin position="41"/>
        <end position="293"/>
    </location>
</feature>
<proteinExistence type="predicted"/>
<dbReference type="GO" id="GO:0016787">
    <property type="term" value="F:hydrolase activity"/>
    <property type="evidence" value="ECO:0007669"/>
    <property type="project" value="UniProtKB-KW"/>
</dbReference>
<dbReference type="SUPFAM" id="SSF53474">
    <property type="entry name" value="alpha/beta-Hydrolases"/>
    <property type="match status" value="1"/>
</dbReference>
<dbReference type="RefSeq" id="WP_113290191.1">
    <property type="nucleotide sequence ID" value="NZ_QNTQ01000014.1"/>
</dbReference>
<dbReference type="Gene3D" id="3.40.50.1820">
    <property type="entry name" value="alpha/beta hydrolase"/>
    <property type="match status" value="1"/>
</dbReference>
<evidence type="ECO:0000259" key="1">
    <source>
        <dbReference type="Pfam" id="PF12146"/>
    </source>
</evidence>
<dbReference type="Pfam" id="PF12146">
    <property type="entry name" value="Hydrolase_4"/>
    <property type="match status" value="1"/>
</dbReference>
<evidence type="ECO:0000313" key="2">
    <source>
        <dbReference type="EMBL" id="RBI83851.1"/>
    </source>
</evidence>
<keyword evidence="3" id="KW-1185">Reference proteome</keyword>
<dbReference type="InterPro" id="IPR022742">
    <property type="entry name" value="Hydrolase_4"/>
</dbReference>
<dbReference type="InterPro" id="IPR051044">
    <property type="entry name" value="MAG_DAG_Lipase"/>
</dbReference>
<sequence length="316" mass="34276">MAVEPAPYLDDIADGPAGGAWWVRASDGVRVRVGGWTAPGARGTVLLFPGRTEFIEKYGRVARDVLAQGLAVLSIDWRGQGLTERLAPGPLIGHVHAFADYQRDVAAMLDVAEAQGFPRPYHLLGHSMGGAIGLRALIEGLDVASAAFTAPMWGILIAAHLRPAAWVVSWSGRRAGLGHRIAPGTTIECYAATAPFEDNTLTTCPENYAFMQDQLARRPELQLGGPSLAWLNEALVECRALARAPAPRVPCLTWLGTRERIVHPGRIEDRMARWPGGRLEVVEDAEHELLMERREIRERVTAGTLAHFRSHGAAAA</sequence>
<dbReference type="OrthoDB" id="9788260at2"/>
<dbReference type="Proteomes" id="UP000253370">
    <property type="component" value="Unassembled WGS sequence"/>
</dbReference>
<dbReference type="InterPro" id="IPR029058">
    <property type="entry name" value="AB_hydrolase_fold"/>
</dbReference>
<dbReference type="AlphaFoldDB" id="A0A365U674"/>
<dbReference type="PANTHER" id="PTHR11614">
    <property type="entry name" value="PHOSPHOLIPASE-RELATED"/>
    <property type="match status" value="1"/>
</dbReference>
<reference evidence="2 3" key="1">
    <citation type="submission" date="2018-07" db="EMBL/GenBank/DDBJ databases">
        <title>Rhodosalinus sp. strain E84T genomic sequence and assembly.</title>
        <authorList>
            <person name="Liu Z.-W."/>
            <person name="Lu D.-C."/>
        </authorList>
    </citation>
    <scope>NUCLEOTIDE SEQUENCE [LARGE SCALE GENOMIC DNA]</scope>
    <source>
        <strain evidence="2 3">E84</strain>
    </source>
</reference>
<name>A0A365U674_9RHOB</name>
<gene>
    <name evidence="2" type="ORF">DRV85_14460</name>
</gene>
<protein>
    <submittedName>
        <fullName evidence="2">Alpha/beta hydrolase</fullName>
    </submittedName>
</protein>
<organism evidence="2 3">
    <name type="scientific">Rhodosalinus halophilus</name>
    <dbReference type="NCBI Taxonomy" id="2259333"/>
    <lineage>
        <taxon>Bacteria</taxon>
        <taxon>Pseudomonadati</taxon>
        <taxon>Pseudomonadota</taxon>
        <taxon>Alphaproteobacteria</taxon>
        <taxon>Rhodobacterales</taxon>
        <taxon>Paracoccaceae</taxon>
        <taxon>Rhodosalinus</taxon>
    </lineage>
</organism>
<comment type="caution">
    <text evidence="2">The sequence shown here is derived from an EMBL/GenBank/DDBJ whole genome shotgun (WGS) entry which is preliminary data.</text>
</comment>
<dbReference type="EMBL" id="QNTQ01000014">
    <property type="protein sequence ID" value="RBI83851.1"/>
    <property type="molecule type" value="Genomic_DNA"/>
</dbReference>
<keyword evidence="2" id="KW-0378">Hydrolase</keyword>
<evidence type="ECO:0000313" key="3">
    <source>
        <dbReference type="Proteomes" id="UP000253370"/>
    </source>
</evidence>
<accession>A0A365U674</accession>